<evidence type="ECO:0000259" key="6">
    <source>
        <dbReference type="PROSITE" id="PS50893"/>
    </source>
</evidence>
<evidence type="ECO:0000256" key="5">
    <source>
        <dbReference type="ARBA" id="ARBA00022970"/>
    </source>
</evidence>
<comment type="similarity">
    <text evidence="1">Belongs to the ABC transporter superfamily.</text>
</comment>
<organism evidence="7">
    <name type="scientific">marine metagenome</name>
    <dbReference type="NCBI Taxonomy" id="408172"/>
    <lineage>
        <taxon>unclassified sequences</taxon>
        <taxon>metagenomes</taxon>
        <taxon>ecological metagenomes</taxon>
    </lineage>
</organism>
<dbReference type="SUPFAM" id="SSF52540">
    <property type="entry name" value="P-loop containing nucleoside triphosphate hydrolases"/>
    <property type="match status" value="1"/>
</dbReference>
<keyword evidence="3" id="KW-0547">Nucleotide-binding</keyword>
<keyword evidence="5" id="KW-0029">Amino-acid transport</keyword>
<accession>A0A382H895</accession>
<name>A0A382H895_9ZZZZ</name>
<dbReference type="SMART" id="SM00382">
    <property type="entry name" value="AAA"/>
    <property type="match status" value="1"/>
</dbReference>
<dbReference type="InterPro" id="IPR003439">
    <property type="entry name" value="ABC_transporter-like_ATP-bd"/>
</dbReference>
<dbReference type="EMBL" id="UINC01059744">
    <property type="protein sequence ID" value="SVB83490.1"/>
    <property type="molecule type" value="Genomic_DNA"/>
</dbReference>
<dbReference type="PROSITE" id="PS50893">
    <property type="entry name" value="ABC_TRANSPORTER_2"/>
    <property type="match status" value="1"/>
</dbReference>
<evidence type="ECO:0000313" key="7">
    <source>
        <dbReference type="EMBL" id="SVB83490.1"/>
    </source>
</evidence>
<feature type="non-terminal residue" evidence="7">
    <location>
        <position position="200"/>
    </location>
</feature>
<evidence type="ECO:0000256" key="1">
    <source>
        <dbReference type="ARBA" id="ARBA00005417"/>
    </source>
</evidence>
<dbReference type="GO" id="GO:0015807">
    <property type="term" value="P:L-amino acid transport"/>
    <property type="evidence" value="ECO:0007669"/>
    <property type="project" value="TreeGrafter"/>
</dbReference>
<dbReference type="GO" id="GO:0016887">
    <property type="term" value="F:ATP hydrolysis activity"/>
    <property type="evidence" value="ECO:0007669"/>
    <property type="project" value="InterPro"/>
</dbReference>
<feature type="domain" description="ABC transporter" evidence="6">
    <location>
        <begin position="1"/>
        <end position="198"/>
    </location>
</feature>
<sequence>VEQGKVLFVLGRNGVGKSTLLKLLFGYLKLTRGSVRFKEEELGAKKPEEMGSLGITFCPQERVVFDKLSVLENLVLTRGNRDVTPFEEYFEYFPILADRLSQDAGTLSGGERKILSFVRALSEERELLMLDEPTEGVQRENMLHIANLITDKKKSGGTFVIVEQNLELLEAVGDHVLVLDQGKVMVSGRKDLISREDILQ</sequence>
<protein>
    <recommendedName>
        <fullName evidence="6">ABC transporter domain-containing protein</fullName>
    </recommendedName>
</protein>
<evidence type="ECO:0000256" key="2">
    <source>
        <dbReference type="ARBA" id="ARBA00022448"/>
    </source>
</evidence>
<keyword evidence="2" id="KW-0813">Transport</keyword>
<dbReference type="GO" id="GO:0015658">
    <property type="term" value="F:branched-chain amino acid transmembrane transporter activity"/>
    <property type="evidence" value="ECO:0007669"/>
    <property type="project" value="TreeGrafter"/>
</dbReference>
<reference evidence="7" key="1">
    <citation type="submission" date="2018-05" db="EMBL/GenBank/DDBJ databases">
        <authorList>
            <person name="Lanie J.A."/>
            <person name="Ng W.-L."/>
            <person name="Kazmierczak K.M."/>
            <person name="Andrzejewski T.M."/>
            <person name="Davidsen T.M."/>
            <person name="Wayne K.J."/>
            <person name="Tettelin H."/>
            <person name="Glass J.I."/>
            <person name="Rusch D."/>
            <person name="Podicherti R."/>
            <person name="Tsui H.-C.T."/>
            <person name="Winkler M.E."/>
        </authorList>
    </citation>
    <scope>NUCLEOTIDE SEQUENCE</scope>
</reference>
<feature type="non-terminal residue" evidence="7">
    <location>
        <position position="1"/>
    </location>
</feature>
<gene>
    <name evidence="7" type="ORF">METZ01_LOCUS236344</name>
</gene>
<evidence type="ECO:0000256" key="3">
    <source>
        <dbReference type="ARBA" id="ARBA00022741"/>
    </source>
</evidence>
<dbReference type="InterPro" id="IPR052156">
    <property type="entry name" value="BCAA_Transport_ATP-bd_LivF"/>
</dbReference>
<dbReference type="PANTHER" id="PTHR43820:SF2">
    <property type="entry name" value="ABC TRANSPORTER ATP-BINDING PROTEIN"/>
    <property type="match status" value="1"/>
</dbReference>
<evidence type="ECO:0000256" key="4">
    <source>
        <dbReference type="ARBA" id="ARBA00022840"/>
    </source>
</evidence>
<proteinExistence type="inferred from homology"/>
<dbReference type="PANTHER" id="PTHR43820">
    <property type="entry name" value="HIGH-AFFINITY BRANCHED-CHAIN AMINO ACID TRANSPORT ATP-BINDING PROTEIN LIVF"/>
    <property type="match status" value="1"/>
</dbReference>
<dbReference type="InterPro" id="IPR003593">
    <property type="entry name" value="AAA+_ATPase"/>
</dbReference>
<dbReference type="Pfam" id="PF00005">
    <property type="entry name" value="ABC_tran"/>
    <property type="match status" value="1"/>
</dbReference>
<dbReference type="InterPro" id="IPR027417">
    <property type="entry name" value="P-loop_NTPase"/>
</dbReference>
<dbReference type="GO" id="GO:0005524">
    <property type="term" value="F:ATP binding"/>
    <property type="evidence" value="ECO:0007669"/>
    <property type="project" value="UniProtKB-KW"/>
</dbReference>
<dbReference type="Gene3D" id="3.40.50.300">
    <property type="entry name" value="P-loop containing nucleotide triphosphate hydrolases"/>
    <property type="match status" value="1"/>
</dbReference>
<dbReference type="AlphaFoldDB" id="A0A382H895"/>
<keyword evidence="4" id="KW-0067">ATP-binding</keyword>